<reference evidence="1" key="1">
    <citation type="submission" date="2020-05" db="EMBL/GenBank/DDBJ databases">
        <title>Large-scale comparative analyses of tick genomes elucidate their genetic diversity and vector capacities.</title>
        <authorList>
            <person name="Jia N."/>
            <person name="Wang J."/>
            <person name="Shi W."/>
            <person name="Du L."/>
            <person name="Sun Y."/>
            <person name="Zhan W."/>
            <person name="Jiang J."/>
            <person name="Wang Q."/>
            <person name="Zhang B."/>
            <person name="Ji P."/>
            <person name="Sakyi L.B."/>
            <person name="Cui X."/>
            <person name="Yuan T."/>
            <person name="Jiang B."/>
            <person name="Yang W."/>
            <person name="Lam T.T.-Y."/>
            <person name="Chang Q."/>
            <person name="Ding S."/>
            <person name="Wang X."/>
            <person name="Zhu J."/>
            <person name="Ruan X."/>
            <person name="Zhao L."/>
            <person name="Wei J."/>
            <person name="Que T."/>
            <person name="Du C."/>
            <person name="Cheng J."/>
            <person name="Dai P."/>
            <person name="Han X."/>
            <person name="Huang E."/>
            <person name="Gao Y."/>
            <person name="Liu J."/>
            <person name="Shao H."/>
            <person name="Ye R."/>
            <person name="Li L."/>
            <person name="Wei W."/>
            <person name="Wang X."/>
            <person name="Wang C."/>
            <person name="Yang T."/>
            <person name="Huo Q."/>
            <person name="Li W."/>
            <person name="Guo W."/>
            <person name="Chen H."/>
            <person name="Zhou L."/>
            <person name="Ni X."/>
            <person name="Tian J."/>
            <person name="Zhou Y."/>
            <person name="Sheng Y."/>
            <person name="Liu T."/>
            <person name="Pan Y."/>
            <person name="Xia L."/>
            <person name="Li J."/>
            <person name="Zhao F."/>
            <person name="Cao W."/>
        </authorList>
    </citation>
    <scope>NUCLEOTIDE SEQUENCE</scope>
    <source>
        <strain evidence="1">Hyas-2018</strain>
    </source>
</reference>
<protein>
    <submittedName>
        <fullName evidence="1">Uncharacterized protein</fullName>
    </submittedName>
</protein>
<gene>
    <name evidence="1" type="ORF">HPB50_008526</name>
</gene>
<proteinExistence type="predicted"/>
<dbReference type="EMBL" id="CM023489">
    <property type="protein sequence ID" value="KAH6922060.1"/>
    <property type="molecule type" value="Genomic_DNA"/>
</dbReference>
<keyword evidence="2" id="KW-1185">Reference proteome</keyword>
<comment type="caution">
    <text evidence="1">The sequence shown here is derived from an EMBL/GenBank/DDBJ whole genome shotgun (WGS) entry which is preliminary data.</text>
</comment>
<evidence type="ECO:0000313" key="1">
    <source>
        <dbReference type="EMBL" id="KAH6922060.1"/>
    </source>
</evidence>
<organism evidence="1 2">
    <name type="scientific">Hyalomma asiaticum</name>
    <name type="common">Tick</name>
    <dbReference type="NCBI Taxonomy" id="266040"/>
    <lineage>
        <taxon>Eukaryota</taxon>
        <taxon>Metazoa</taxon>
        <taxon>Ecdysozoa</taxon>
        <taxon>Arthropoda</taxon>
        <taxon>Chelicerata</taxon>
        <taxon>Arachnida</taxon>
        <taxon>Acari</taxon>
        <taxon>Parasitiformes</taxon>
        <taxon>Ixodida</taxon>
        <taxon>Ixodoidea</taxon>
        <taxon>Ixodidae</taxon>
        <taxon>Hyalomminae</taxon>
        <taxon>Hyalomma</taxon>
    </lineage>
</organism>
<evidence type="ECO:0000313" key="2">
    <source>
        <dbReference type="Proteomes" id="UP000821845"/>
    </source>
</evidence>
<accession>A0ACB7RIA8</accession>
<name>A0ACB7RIA8_HYAAI</name>
<dbReference type="Proteomes" id="UP000821845">
    <property type="component" value="Chromosome 9"/>
</dbReference>
<sequence length="102" mass="11120">MDPYGNAPCRRTATGDDALSPPPSPNLGDDMHWCTCDLCVPSTNAEENICCRAIAELVAKSNDDCIMRHINFPSVCLNTAVLEAAYYAFDELGEPMEGEVHK</sequence>